<evidence type="ECO:0000313" key="9">
    <source>
        <dbReference type="EMBL" id="KAJ9580576.1"/>
    </source>
</evidence>
<feature type="transmembrane region" description="Helical" evidence="8">
    <location>
        <begin position="118"/>
        <end position="136"/>
    </location>
</feature>
<evidence type="ECO:0000256" key="3">
    <source>
        <dbReference type="ARBA" id="ARBA00022692"/>
    </source>
</evidence>
<feature type="transmembrane region" description="Helical" evidence="8">
    <location>
        <begin position="68"/>
        <end position="92"/>
    </location>
</feature>
<keyword evidence="5 8" id="KW-0472">Membrane</keyword>
<dbReference type="InterPro" id="IPR013604">
    <property type="entry name" value="7TM_chemorcpt"/>
</dbReference>
<dbReference type="GO" id="GO:0050909">
    <property type="term" value="P:sensory perception of taste"/>
    <property type="evidence" value="ECO:0007669"/>
    <property type="project" value="InterPro"/>
</dbReference>
<comment type="similarity">
    <text evidence="8">Belongs to the insect chemoreceptor superfamily. Gustatory receptor (GR) family.</text>
</comment>
<reference evidence="9" key="1">
    <citation type="journal article" date="2023" name="IScience">
        <title>Live-bearing cockroach genome reveals convergent evolutionary mechanisms linked to viviparity in insects and beyond.</title>
        <authorList>
            <person name="Fouks B."/>
            <person name="Harrison M.C."/>
            <person name="Mikhailova A.A."/>
            <person name="Marchal E."/>
            <person name="English S."/>
            <person name="Carruthers M."/>
            <person name="Jennings E.C."/>
            <person name="Chiamaka E.L."/>
            <person name="Frigard R.A."/>
            <person name="Pippel M."/>
            <person name="Attardo G.M."/>
            <person name="Benoit J.B."/>
            <person name="Bornberg-Bauer E."/>
            <person name="Tobe S.S."/>
        </authorList>
    </citation>
    <scope>NUCLEOTIDE SEQUENCE</scope>
    <source>
        <tissue evidence="9">Testes</tissue>
    </source>
</reference>
<comment type="function">
    <text evidence="8">Gustatory receptor which mediates acceptance or avoidance behavior, depending on its substrates.</text>
</comment>
<evidence type="ECO:0000313" key="10">
    <source>
        <dbReference type="Proteomes" id="UP001233999"/>
    </source>
</evidence>
<dbReference type="GO" id="GO:0043025">
    <property type="term" value="C:neuronal cell body"/>
    <property type="evidence" value="ECO:0007669"/>
    <property type="project" value="TreeGrafter"/>
</dbReference>
<keyword evidence="7 8" id="KW-0807">Transducer</keyword>
<feature type="transmembrane region" description="Helical" evidence="8">
    <location>
        <begin position="35"/>
        <end position="56"/>
    </location>
</feature>
<dbReference type="GO" id="GO:0007635">
    <property type="term" value="P:chemosensory behavior"/>
    <property type="evidence" value="ECO:0007669"/>
    <property type="project" value="TreeGrafter"/>
</dbReference>
<evidence type="ECO:0000256" key="8">
    <source>
        <dbReference type="RuleBase" id="RU363108"/>
    </source>
</evidence>
<dbReference type="GO" id="GO:0030425">
    <property type="term" value="C:dendrite"/>
    <property type="evidence" value="ECO:0007669"/>
    <property type="project" value="TreeGrafter"/>
</dbReference>
<keyword evidence="2 8" id="KW-1003">Cell membrane</keyword>
<sequence length="325" mass="37952">MDIYSISEPVIKVSRFLGILPFSINENKLEYSKFWIIYSIFWFINLLCGLTCFIYFEFKFGENTMSMNYFSSIVVIGFFVLVVCTIQIMCLVNGRRTIKIIKNIHVISKQIEKKQTDYIYFQLVFSQLFALILAFIGNVNMSFEYLVDRDIYEIVLYAYAMSAICLALVTLWSADSHFICLIIIILQFFSHLNTNLKNSFISNCSTTLKSSTIKLSTKTSECKVLLMDSTSKKRISELRYLHGRLCDVSQYINKTYSLQILLSMIVTFLQITWFLYSIFLLVFSPQFVEKVFNMKYCLIFILFWILLLIMKIVTILLTCSSTSEK</sequence>
<evidence type="ECO:0000256" key="1">
    <source>
        <dbReference type="ARBA" id="ARBA00004651"/>
    </source>
</evidence>
<feature type="transmembrane region" description="Helical" evidence="8">
    <location>
        <begin position="260"/>
        <end position="284"/>
    </location>
</feature>
<dbReference type="PANTHER" id="PTHR21143">
    <property type="entry name" value="INVERTEBRATE GUSTATORY RECEPTOR"/>
    <property type="match status" value="1"/>
</dbReference>
<feature type="transmembrane region" description="Helical" evidence="8">
    <location>
        <begin position="156"/>
        <end position="189"/>
    </location>
</feature>
<accession>A0AAD7ZHL1</accession>
<dbReference type="Pfam" id="PF08395">
    <property type="entry name" value="7tm_7"/>
    <property type="match status" value="1"/>
</dbReference>
<comment type="subcellular location">
    <subcellularLocation>
        <location evidence="1 8">Cell membrane</location>
        <topology evidence="1 8">Multi-pass membrane protein</topology>
    </subcellularLocation>
</comment>
<proteinExistence type="inferred from homology"/>
<dbReference type="GO" id="GO:0007165">
    <property type="term" value="P:signal transduction"/>
    <property type="evidence" value="ECO:0007669"/>
    <property type="project" value="UniProtKB-KW"/>
</dbReference>
<keyword evidence="10" id="KW-1185">Reference proteome</keyword>
<dbReference type="EMBL" id="JASPKZ010008263">
    <property type="protein sequence ID" value="KAJ9580576.1"/>
    <property type="molecule type" value="Genomic_DNA"/>
</dbReference>
<comment type="caution">
    <text evidence="9">The sequence shown here is derived from an EMBL/GenBank/DDBJ whole genome shotgun (WGS) entry which is preliminary data.</text>
</comment>
<dbReference type="AlphaFoldDB" id="A0AAD7ZHL1"/>
<evidence type="ECO:0000256" key="4">
    <source>
        <dbReference type="ARBA" id="ARBA00022989"/>
    </source>
</evidence>
<reference evidence="9" key="2">
    <citation type="submission" date="2023-05" db="EMBL/GenBank/DDBJ databases">
        <authorList>
            <person name="Fouks B."/>
        </authorList>
    </citation>
    <scope>NUCLEOTIDE SEQUENCE</scope>
    <source>
        <strain evidence="9">Stay&amp;Tobe</strain>
        <tissue evidence="9">Testes</tissue>
    </source>
</reference>
<evidence type="ECO:0000256" key="7">
    <source>
        <dbReference type="ARBA" id="ARBA00023224"/>
    </source>
</evidence>
<dbReference type="GO" id="GO:0030424">
    <property type="term" value="C:axon"/>
    <property type="evidence" value="ECO:0007669"/>
    <property type="project" value="TreeGrafter"/>
</dbReference>
<evidence type="ECO:0000256" key="2">
    <source>
        <dbReference type="ARBA" id="ARBA00022475"/>
    </source>
</evidence>
<keyword evidence="4 8" id="KW-1133">Transmembrane helix</keyword>
<comment type="caution">
    <text evidence="8">Lacks conserved residue(s) required for the propagation of feature annotation.</text>
</comment>
<dbReference type="GO" id="GO:0008049">
    <property type="term" value="P:male courtship behavior"/>
    <property type="evidence" value="ECO:0007669"/>
    <property type="project" value="TreeGrafter"/>
</dbReference>
<keyword evidence="3 8" id="KW-0812">Transmembrane</keyword>
<feature type="transmembrane region" description="Helical" evidence="8">
    <location>
        <begin position="296"/>
        <end position="319"/>
    </location>
</feature>
<feature type="non-terminal residue" evidence="9">
    <location>
        <position position="325"/>
    </location>
</feature>
<evidence type="ECO:0000256" key="6">
    <source>
        <dbReference type="ARBA" id="ARBA00023170"/>
    </source>
</evidence>
<protein>
    <recommendedName>
        <fullName evidence="8">Gustatory receptor</fullName>
    </recommendedName>
</protein>
<dbReference type="Proteomes" id="UP001233999">
    <property type="component" value="Unassembled WGS sequence"/>
</dbReference>
<gene>
    <name evidence="9" type="ORF">L9F63_024243</name>
</gene>
<organism evidence="9 10">
    <name type="scientific">Diploptera punctata</name>
    <name type="common">Pacific beetle cockroach</name>
    <dbReference type="NCBI Taxonomy" id="6984"/>
    <lineage>
        <taxon>Eukaryota</taxon>
        <taxon>Metazoa</taxon>
        <taxon>Ecdysozoa</taxon>
        <taxon>Arthropoda</taxon>
        <taxon>Hexapoda</taxon>
        <taxon>Insecta</taxon>
        <taxon>Pterygota</taxon>
        <taxon>Neoptera</taxon>
        <taxon>Polyneoptera</taxon>
        <taxon>Dictyoptera</taxon>
        <taxon>Blattodea</taxon>
        <taxon>Blaberoidea</taxon>
        <taxon>Blaberidae</taxon>
        <taxon>Diplopterinae</taxon>
        <taxon>Diploptera</taxon>
    </lineage>
</organism>
<dbReference type="GO" id="GO:0005886">
    <property type="term" value="C:plasma membrane"/>
    <property type="evidence" value="ECO:0007669"/>
    <property type="project" value="UniProtKB-SubCell"/>
</dbReference>
<name>A0AAD7ZHL1_DIPPU</name>
<dbReference type="PANTHER" id="PTHR21143:SF133">
    <property type="entry name" value="GUSTATORY AND PHEROMONE RECEPTOR 32A-RELATED"/>
    <property type="match status" value="1"/>
</dbReference>
<keyword evidence="6 8" id="KW-0675">Receptor</keyword>
<evidence type="ECO:0000256" key="5">
    <source>
        <dbReference type="ARBA" id="ARBA00023136"/>
    </source>
</evidence>